<keyword evidence="4 8" id="KW-0812">Transmembrane</keyword>
<comment type="subcellular location">
    <subcellularLocation>
        <location evidence="1">Cell membrane</location>
        <topology evidence="1">Multi-pass membrane protein</topology>
    </subcellularLocation>
</comment>
<evidence type="ECO:0000256" key="6">
    <source>
        <dbReference type="ARBA" id="ARBA00023136"/>
    </source>
</evidence>
<comment type="caution">
    <text evidence="9">The sequence shown here is derived from an EMBL/GenBank/DDBJ whole genome shotgun (WGS) entry which is preliminary data.</text>
</comment>
<keyword evidence="6 8" id="KW-0472">Membrane</keyword>
<feature type="transmembrane region" description="Helical" evidence="8">
    <location>
        <begin position="289"/>
        <end position="309"/>
    </location>
</feature>
<keyword evidence="5 8" id="KW-1133">Transmembrane helix</keyword>
<feature type="transmembrane region" description="Helical" evidence="8">
    <location>
        <begin position="56"/>
        <end position="75"/>
    </location>
</feature>
<evidence type="ECO:0000256" key="3">
    <source>
        <dbReference type="ARBA" id="ARBA00022475"/>
    </source>
</evidence>
<evidence type="ECO:0000256" key="4">
    <source>
        <dbReference type="ARBA" id="ARBA00022692"/>
    </source>
</evidence>
<evidence type="ECO:0000256" key="8">
    <source>
        <dbReference type="SAM" id="Phobius"/>
    </source>
</evidence>
<dbReference type="PANTHER" id="PTHR45826:SF2">
    <property type="entry name" value="AMINO ACID TRANSPORTER"/>
    <property type="match status" value="1"/>
</dbReference>
<evidence type="ECO:0000256" key="5">
    <source>
        <dbReference type="ARBA" id="ARBA00022989"/>
    </source>
</evidence>
<sequence length="526" mass="58528">MSEKESACIGESHNQNKSHRMVKVVSILHLVSISFFFVCAGPFGQGTAIEAGGAKWTFIFTFLIPIVFSVPLALISSEQSSRLPTCGGCSEWGLILGRFVGVLNTYVRFLCSVFDNPIYPVMVTDYLVNFFPKLNYLGYRFIISILTNCIILMINISGLRTVGVVSFVLSIIIIVPFILFFCFGAPKMTPSKVFAEKPKEYGPVKWSLLVSTLIWQYSGFDTVTALSEETKDPKRTYPIAFSITIIITVLVYILPTVSGLSVEPDLERWKSGSFSDISKKLPHCSSGWLGYWIDVAGILSALSMLNIAISCTGRETFAGALLDAFPFSKYLSRLHNNMKHEPLPIISLVFMSVLTIPFTLFDFSLLVEWSGLLTVIQQLIQISAFIALRFPSMVKRMRRNQAILRARVDAVELSSIEVSTQISKNEKKDSSESGDEFEDLKDKFVVPGGWTGVAFVCVPITAISVFMCVVAGWMSLVISIAMIAGMFLLKAIETGVKMLIVKFKRKRARQRRERGEIEQSSSQESP</sequence>
<proteinExistence type="inferred from homology"/>
<name>A0ABR2HBV7_9EUKA</name>
<evidence type="ECO:0000256" key="2">
    <source>
        <dbReference type="ARBA" id="ARBA00022448"/>
    </source>
</evidence>
<feature type="transmembrane region" description="Helical" evidence="8">
    <location>
        <begin position="450"/>
        <end position="474"/>
    </location>
</feature>
<evidence type="ECO:0000313" key="10">
    <source>
        <dbReference type="Proteomes" id="UP001470230"/>
    </source>
</evidence>
<feature type="transmembrane region" description="Helical" evidence="8">
    <location>
        <begin position="162"/>
        <end position="183"/>
    </location>
</feature>
<organism evidence="9 10">
    <name type="scientific">Tritrichomonas musculus</name>
    <dbReference type="NCBI Taxonomy" id="1915356"/>
    <lineage>
        <taxon>Eukaryota</taxon>
        <taxon>Metamonada</taxon>
        <taxon>Parabasalia</taxon>
        <taxon>Tritrichomonadida</taxon>
        <taxon>Tritrichomonadidae</taxon>
        <taxon>Tritrichomonas</taxon>
    </lineage>
</organism>
<keyword evidence="10" id="KW-1185">Reference proteome</keyword>
<dbReference type="EMBL" id="JAPFFF010000034">
    <property type="protein sequence ID" value="KAK8843571.1"/>
    <property type="molecule type" value="Genomic_DNA"/>
</dbReference>
<keyword evidence="3" id="KW-1003">Cell membrane</keyword>
<evidence type="ECO:0000256" key="7">
    <source>
        <dbReference type="ARBA" id="ARBA00024041"/>
    </source>
</evidence>
<feature type="transmembrane region" description="Helical" evidence="8">
    <location>
        <begin position="480"/>
        <end position="501"/>
    </location>
</feature>
<dbReference type="Gene3D" id="1.20.1740.10">
    <property type="entry name" value="Amino acid/polyamine transporter I"/>
    <property type="match status" value="1"/>
</dbReference>
<reference evidence="9 10" key="1">
    <citation type="submission" date="2024-04" db="EMBL/GenBank/DDBJ databases">
        <title>Tritrichomonas musculus Genome.</title>
        <authorList>
            <person name="Alves-Ferreira E."/>
            <person name="Grigg M."/>
            <person name="Lorenzi H."/>
            <person name="Galac M."/>
        </authorList>
    </citation>
    <scope>NUCLEOTIDE SEQUENCE [LARGE SCALE GENOMIC DNA]</scope>
    <source>
        <strain evidence="9 10">EAF2021</strain>
    </source>
</reference>
<feature type="transmembrane region" description="Helical" evidence="8">
    <location>
        <begin position="21"/>
        <end position="44"/>
    </location>
</feature>
<accession>A0ABR2HBV7</accession>
<protein>
    <recommendedName>
        <fullName evidence="11">Amino acid permease family protein</fullName>
    </recommendedName>
</protein>
<dbReference type="PIRSF" id="PIRSF006060">
    <property type="entry name" value="AA_transporter"/>
    <property type="match status" value="1"/>
</dbReference>
<dbReference type="PANTHER" id="PTHR45826">
    <property type="entry name" value="POLYAMINE TRANSPORTER PUT1"/>
    <property type="match status" value="1"/>
</dbReference>
<evidence type="ECO:0000256" key="1">
    <source>
        <dbReference type="ARBA" id="ARBA00004651"/>
    </source>
</evidence>
<feature type="transmembrane region" description="Helical" evidence="8">
    <location>
        <begin position="369"/>
        <end position="390"/>
    </location>
</feature>
<keyword evidence="2" id="KW-0813">Transport</keyword>
<dbReference type="InterPro" id="IPR002293">
    <property type="entry name" value="AA/rel_permease1"/>
</dbReference>
<dbReference type="Pfam" id="PF13520">
    <property type="entry name" value="AA_permease_2"/>
    <property type="match status" value="1"/>
</dbReference>
<evidence type="ECO:0000313" key="9">
    <source>
        <dbReference type="EMBL" id="KAK8843571.1"/>
    </source>
</evidence>
<evidence type="ECO:0008006" key="11">
    <source>
        <dbReference type="Google" id="ProtNLM"/>
    </source>
</evidence>
<feature type="transmembrane region" description="Helical" evidence="8">
    <location>
        <begin position="137"/>
        <end position="156"/>
    </location>
</feature>
<dbReference type="InterPro" id="IPR044566">
    <property type="entry name" value="RMV1-like"/>
</dbReference>
<gene>
    <name evidence="9" type="ORF">M9Y10_024628</name>
</gene>
<dbReference type="Proteomes" id="UP001470230">
    <property type="component" value="Unassembled WGS sequence"/>
</dbReference>
<feature type="transmembrane region" description="Helical" evidence="8">
    <location>
        <begin position="343"/>
        <end position="363"/>
    </location>
</feature>
<comment type="similarity">
    <text evidence="7">Belongs to the amino acid-polyamine-organocation (APC) superfamily. Polyamine:cation symporter (PHS) (TC 2.A.3.12) family.</text>
</comment>
<feature type="transmembrane region" description="Helical" evidence="8">
    <location>
        <begin position="236"/>
        <end position="254"/>
    </location>
</feature>